<reference evidence="1 2" key="1">
    <citation type="journal article" date="2024" name="J Genomics">
        <title>Draft genome sequencing and assembly of Favolaschia claudopus CIRM-BRFM 2984 isolated from oak limbs.</title>
        <authorList>
            <person name="Navarro D."/>
            <person name="Drula E."/>
            <person name="Chaduli D."/>
            <person name="Cazenave R."/>
            <person name="Ahrendt S."/>
            <person name="Wang J."/>
            <person name="Lipzen A."/>
            <person name="Daum C."/>
            <person name="Barry K."/>
            <person name="Grigoriev I.V."/>
            <person name="Favel A."/>
            <person name="Rosso M.N."/>
            <person name="Martin F."/>
        </authorList>
    </citation>
    <scope>NUCLEOTIDE SEQUENCE [LARGE SCALE GENOMIC DNA]</scope>
    <source>
        <strain evidence="1 2">CIRM-BRFM 2984</strain>
    </source>
</reference>
<dbReference type="AlphaFoldDB" id="A0AAV9ZA27"/>
<dbReference type="Proteomes" id="UP001362999">
    <property type="component" value="Unassembled WGS sequence"/>
</dbReference>
<dbReference type="EMBL" id="JAWWNJ010000174">
    <property type="protein sequence ID" value="KAK6975142.1"/>
    <property type="molecule type" value="Genomic_DNA"/>
</dbReference>
<accession>A0AAV9ZA27</accession>
<sequence length="260" mass="29016">MIRSAIKEGLQTPSESCYCEGSLSAQGAREEFAEWRHLSARWGPGGGIKPAFKSTSTSNRLEPLNCLGVMFKSCIDSVFDSLSFPSFQIVPYGLNSIQVLADLLLMTILTLRLEPRNPTQLYPETMPVRNITPGYFASRRVNYASLHSVWIVYRNYDDRNYDSLKSASTLVNAEITFVYLQNAEPVLVEVARESSVPSSCSTQGRLHSNRLNTVSSSQLKLILKLHRDTQALTRAIRSCRNSISTHISFDARPKTISSAM</sequence>
<gene>
    <name evidence="1" type="ORF">R3P38DRAFT_2810973</name>
</gene>
<evidence type="ECO:0000313" key="1">
    <source>
        <dbReference type="EMBL" id="KAK6975142.1"/>
    </source>
</evidence>
<proteinExistence type="predicted"/>
<name>A0AAV9ZA27_9AGAR</name>
<protein>
    <submittedName>
        <fullName evidence="1">Uncharacterized protein</fullName>
    </submittedName>
</protein>
<organism evidence="1 2">
    <name type="scientific">Favolaschia claudopus</name>
    <dbReference type="NCBI Taxonomy" id="2862362"/>
    <lineage>
        <taxon>Eukaryota</taxon>
        <taxon>Fungi</taxon>
        <taxon>Dikarya</taxon>
        <taxon>Basidiomycota</taxon>
        <taxon>Agaricomycotina</taxon>
        <taxon>Agaricomycetes</taxon>
        <taxon>Agaricomycetidae</taxon>
        <taxon>Agaricales</taxon>
        <taxon>Marasmiineae</taxon>
        <taxon>Mycenaceae</taxon>
        <taxon>Favolaschia</taxon>
    </lineage>
</organism>
<comment type="caution">
    <text evidence="1">The sequence shown here is derived from an EMBL/GenBank/DDBJ whole genome shotgun (WGS) entry which is preliminary data.</text>
</comment>
<evidence type="ECO:0000313" key="2">
    <source>
        <dbReference type="Proteomes" id="UP001362999"/>
    </source>
</evidence>
<keyword evidence="2" id="KW-1185">Reference proteome</keyword>